<gene>
    <name evidence="2" type="ORF">FMOSSE_LOCUS4130</name>
</gene>
<evidence type="ECO:0000313" key="3">
    <source>
        <dbReference type="Proteomes" id="UP000789375"/>
    </source>
</evidence>
<accession>A0A9N8ZPT4</accession>
<proteinExistence type="predicted"/>
<organism evidence="2 3">
    <name type="scientific">Funneliformis mosseae</name>
    <name type="common">Endomycorrhizal fungus</name>
    <name type="synonym">Glomus mosseae</name>
    <dbReference type="NCBI Taxonomy" id="27381"/>
    <lineage>
        <taxon>Eukaryota</taxon>
        <taxon>Fungi</taxon>
        <taxon>Fungi incertae sedis</taxon>
        <taxon>Mucoromycota</taxon>
        <taxon>Glomeromycotina</taxon>
        <taxon>Glomeromycetes</taxon>
        <taxon>Glomerales</taxon>
        <taxon>Glomeraceae</taxon>
        <taxon>Funneliformis</taxon>
    </lineage>
</organism>
<keyword evidence="3" id="KW-1185">Reference proteome</keyword>
<dbReference type="Proteomes" id="UP000789375">
    <property type="component" value="Unassembled WGS sequence"/>
</dbReference>
<dbReference type="AlphaFoldDB" id="A0A9N8ZPT4"/>
<evidence type="ECO:0000256" key="1">
    <source>
        <dbReference type="SAM" id="MobiDB-lite"/>
    </source>
</evidence>
<feature type="region of interest" description="Disordered" evidence="1">
    <location>
        <begin position="90"/>
        <end position="130"/>
    </location>
</feature>
<sequence>MELPREIIGIDTQQKDNTNVDPTTEFMEILDPTKGIMNDNTKVTLSKRILKIEKFNFEIKKGKQGSYGVLRSFQEITDRFEGFIKEQAAMSQESTQEIMDPEIEKSSFDEINVSPNKKSKKYHDKTCKHE</sequence>
<name>A0A9N8ZPT4_FUNMO</name>
<reference evidence="2" key="1">
    <citation type="submission" date="2021-06" db="EMBL/GenBank/DDBJ databases">
        <authorList>
            <person name="Kallberg Y."/>
            <person name="Tangrot J."/>
            <person name="Rosling A."/>
        </authorList>
    </citation>
    <scope>NUCLEOTIDE SEQUENCE</scope>
    <source>
        <strain evidence="2">87-6 pot B 2015</strain>
    </source>
</reference>
<evidence type="ECO:0000313" key="2">
    <source>
        <dbReference type="EMBL" id="CAG8502865.1"/>
    </source>
</evidence>
<comment type="caution">
    <text evidence="2">The sequence shown here is derived from an EMBL/GenBank/DDBJ whole genome shotgun (WGS) entry which is preliminary data.</text>
</comment>
<dbReference type="EMBL" id="CAJVPP010000673">
    <property type="protein sequence ID" value="CAG8502865.1"/>
    <property type="molecule type" value="Genomic_DNA"/>
</dbReference>
<protein>
    <submittedName>
        <fullName evidence="2">8774_t:CDS:1</fullName>
    </submittedName>
</protein>